<organism evidence="2 3">
    <name type="scientific">Kribbella speibonae</name>
    <dbReference type="NCBI Taxonomy" id="1572660"/>
    <lineage>
        <taxon>Bacteria</taxon>
        <taxon>Bacillati</taxon>
        <taxon>Actinomycetota</taxon>
        <taxon>Actinomycetes</taxon>
        <taxon>Propionibacteriales</taxon>
        <taxon>Kribbellaceae</taxon>
        <taxon>Kribbella</taxon>
    </lineage>
</organism>
<protein>
    <submittedName>
        <fullName evidence="2">Uncharacterized protein</fullName>
    </submittedName>
</protein>
<evidence type="ECO:0000313" key="2">
    <source>
        <dbReference type="EMBL" id="TCC41534.1"/>
    </source>
</evidence>
<proteinExistence type="predicted"/>
<dbReference type="AlphaFoldDB" id="A0A4R0J8C4"/>
<comment type="caution">
    <text evidence="2">The sequence shown here is derived from an EMBL/GenBank/DDBJ whole genome shotgun (WGS) entry which is preliminary data.</text>
</comment>
<accession>A0A4R0J8C4</accession>
<evidence type="ECO:0000256" key="1">
    <source>
        <dbReference type="SAM" id="MobiDB-lite"/>
    </source>
</evidence>
<gene>
    <name evidence="2" type="ORF">E0H92_07735</name>
</gene>
<dbReference type="Proteomes" id="UP000294225">
    <property type="component" value="Unassembled WGS sequence"/>
</dbReference>
<sequence length="63" mass="6848">MSQNESPDQISAPSASRSAWPSLRPSLTEPCDGENPDTGAACVLGYHDGYHRDAGRTEWLDDE</sequence>
<dbReference type="EMBL" id="SJKC01000001">
    <property type="protein sequence ID" value="TCC41534.1"/>
    <property type="molecule type" value="Genomic_DNA"/>
</dbReference>
<evidence type="ECO:0000313" key="3">
    <source>
        <dbReference type="Proteomes" id="UP000294225"/>
    </source>
</evidence>
<name>A0A4R0J8C4_9ACTN</name>
<feature type="region of interest" description="Disordered" evidence="1">
    <location>
        <begin position="1"/>
        <end position="40"/>
    </location>
</feature>
<feature type="compositionally biased region" description="Low complexity" evidence="1">
    <location>
        <begin position="11"/>
        <end position="27"/>
    </location>
</feature>
<reference evidence="2 3" key="1">
    <citation type="submission" date="2019-02" db="EMBL/GenBank/DDBJ databases">
        <title>Kribbella capetownensis sp. nov. and Kribbella speibonae sp. nov., isolated from soil.</title>
        <authorList>
            <person name="Curtis S.M."/>
            <person name="Norton I."/>
            <person name="Everest G.J."/>
            <person name="Meyers P.R."/>
        </authorList>
    </citation>
    <scope>NUCLEOTIDE SEQUENCE [LARGE SCALE GENOMIC DNA]</scope>
    <source>
        <strain evidence="2 3">YM55</strain>
    </source>
</reference>